<sequence length="441" mass="45898">MLIQDADLGGAIVDVRLADGRIAEIAPFLMPHSGEAVMPAAGGALLPGLHDHHIHLNATAAAMASLRCGPPDVRSLDELAAALAGAPGTGWLRGIGYHDSIGPIDRNWLDTHGPARPIRIQHRGGRMWVLNSRAIDLLGGGPADGRLVDGDSWLADRLPRDPPDLLPVGAALARRGVTGLTEVTPRNGPDDLARYLGAGLPQRLVVMGRRTLDGQNGVGAVKLHYHDHNLPGLDQLVVEVAGAHQAGRPVAAHCVTLAELMLVLAAIEAAGPHPGDRIEHCGVAPPHAIEWIARLGLTVVTQPHFIVERGAAYLAEVDAADLPFLYPLRSLLDAGIRVAAGSDAPFGGSDPWAAMAAAVTRPAGLRPDEAITAEQALALYTGTAADPGGSARRVAVGEVADLCLIDRPWAAARRDLAGVQVRGTWVGGAMAYSAMASTSPH</sequence>
<dbReference type="Gene3D" id="3.10.310.70">
    <property type="match status" value="1"/>
</dbReference>
<dbReference type="InterPro" id="IPR032466">
    <property type="entry name" value="Metal_Hydrolase"/>
</dbReference>
<dbReference type="Gene3D" id="2.30.40.10">
    <property type="entry name" value="Urease, subunit C, domain 1"/>
    <property type="match status" value="1"/>
</dbReference>
<feature type="domain" description="Amidohydrolase 3" evidence="1">
    <location>
        <begin position="40"/>
        <end position="431"/>
    </location>
</feature>
<dbReference type="AlphaFoldDB" id="A0A239D4J9"/>
<dbReference type="PANTHER" id="PTHR22642">
    <property type="entry name" value="IMIDAZOLONEPROPIONASE"/>
    <property type="match status" value="1"/>
</dbReference>
<dbReference type="InterPro" id="IPR011059">
    <property type="entry name" value="Metal-dep_hydrolase_composite"/>
</dbReference>
<evidence type="ECO:0000313" key="2">
    <source>
        <dbReference type="EMBL" id="SNS27436.1"/>
    </source>
</evidence>
<organism evidence="2 3">
    <name type="scientific">Edaphosphingomonas laterariae</name>
    <dbReference type="NCBI Taxonomy" id="861865"/>
    <lineage>
        <taxon>Bacteria</taxon>
        <taxon>Pseudomonadati</taxon>
        <taxon>Pseudomonadota</taxon>
        <taxon>Alphaproteobacteria</taxon>
        <taxon>Sphingomonadales</taxon>
        <taxon>Rhizorhabdaceae</taxon>
        <taxon>Edaphosphingomonas</taxon>
    </lineage>
</organism>
<keyword evidence="2" id="KW-0378">Hydrolase</keyword>
<evidence type="ECO:0000259" key="1">
    <source>
        <dbReference type="Pfam" id="PF07969"/>
    </source>
</evidence>
<accession>A0A239D4J9</accession>
<protein>
    <submittedName>
        <fullName evidence="2">Predicted amidohydrolase YtcJ</fullName>
    </submittedName>
</protein>
<dbReference type="InterPro" id="IPR013108">
    <property type="entry name" value="Amidohydro_3"/>
</dbReference>
<gene>
    <name evidence="2" type="ORF">SAMN06295912_103220</name>
</gene>
<dbReference type="GO" id="GO:0016810">
    <property type="term" value="F:hydrolase activity, acting on carbon-nitrogen (but not peptide) bonds"/>
    <property type="evidence" value="ECO:0007669"/>
    <property type="project" value="InterPro"/>
</dbReference>
<dbReference type="PANTHER" id="PTHR22642:SF2">
    <property type="entry name" value="PROTEIN LONG AFTER FAR-RED 3"/>
    <property type="match status" value="1"/>
</dbReference>
<reference evidence="3" key="1">
    <citation type="submission" date="2017-06" db="EMBL/GenBank/DDBJ databases">
        <authorList>
            <person name="Varghese N."/>
            <person name="Submissions S."/>
        </authorList>
    </citation>
    <scope>NUCLEOTIDE SEQUENCE [LARGE SCALE GENOMIC DNA]</scope>
    <source>
        <strain evidence="3">LNB2</strain>
    </source>
</reference>
<dbReference type="SUPFAM" id="SSF51338">
    <property type="entry name" value="Composite domain of metallo-dependent hydrolases"/>
    <property type="match status" value="1"/>
</dbReference>
<dbReference type="EMBL" id="FZOS01000003">
    <property type="protein sequence ID" value="SNS27436.1"/>
    <property type="molecule type" value="Genomic_DNA"/>
</dbReference>
<evidence type="ECO:0000313" key="3">
    <source>
        <dbReference type="Proteomes" id="UP000198281"/>
    </source>
</evidence>
<keyword evidence="3" id="KW-1185">Reference proteome</keyword>
<dbReference type="Gene3D" id="3.20.20.140">
    <property type="entry name" value="Metal-dependent hydrolases"/>
    <property type="match status" value="2"/>
</dbReference>
<dbReference type="Pfam" id="PF07969">
    <property type="entry name" value="Amidohydro_3"/>
    <property type="match status" value="1"/>
</dbReference>
<dbReference type="Proteomes" id="UP000198281">
    <property type="component" value="Unassembled WGS sequence"/>
</dbReference>
<dbReference type="RefSeq" id="WP_089218496.1">
    <property type="nucleotide sequence ID" value="NZ_FZOS01000003.1"/>
</dbReference>
<name>A0A239D4J9_9SPHN</name>
<dbReference type="SUPFAM" id="SSF51556">
    <property type="entry name" value="Metallo-dependent hydrolases"/>
    <property type="match status" value="1"/>
</dbReference>
<dbReference type="OrthoDB" id="9811399at2"/>
<proteinExistence type="predicted"/>